<dbReference type="SMART" id="SM00343">
    <property type="entry name" value="ZnF_C2HC"/>
    <property type="match status" value="9"/>
</dbReference>
<dbReference type="VEuPathDB" id="FungiDB:G647_04588"/>
<dbReference type="InterPro" id="IPR001878">
    <property type="entry name" value="Znf_CCHC"/>
</dbReference>
<feature type="domain" description="CCHC-type" evidence="3">
    <location>
        <begin position="75"/>
        <end position="90"/>
    </location>
</feature>
<evidence type="ECO:0000259" key="3">
    <source>
        <dbReference type="PROSITE" id="PS50158"/>
    </source>
</evidence>
<dbReference type="EMBL" id="LGRB01000013">
    <property type="protein sequence ID" value="OCT47754.1"/>
    <property type="molecule type" value="Genomic_DNA"/>
</dbReference>
<feature type="domain" description="CCHC-type" evidence="3">
    <location>
        <begin position="97"/>
        <end position="112"/>
    </location>
</feature>
<evidence type="ECO:0000256" key="1">
    <source>
        <dbReference type="PROSITE-ProRule" id="PRU00047"/>
    </source>
</evidence>
<dbReference type="InterPro" id="IPR051714">
    <property type="entry name" value="Znf_CCHC_NABP"/>
</dbReference>
<evidence type="ECO:0000256" key="2">
    <source>
        <dbReference type="SAM" id="MobiDB-lite"/>
    </source>
</evidence>
<dbReference type="VEuPathDB" id="FungiDB:CLCR_03384"/>
<name>A0A1C1CGV9_9EURO</name>
<keyword evidence="5" id="KW-1185">Reference proteome</keyword>
<dbReference type="AlphaFoldDB" id="A0A1C1CGV9"/>
<reference evidence="5" key="1">
    <citation type="submission" date="2015-07" db="EMBL/GenBank/DDBJ databases">
        <authorList>
            <person name="Teixeira M.M."/>
            <person name="Souza R.C."/>
            <person name="Almeida L.G."/>
            <person name="Vicente V.A."/>
            <person name="de Hoog S."/>
            <person name="Bocca A.L."/>
            <person name="de Almeida S.R."/>
            <person name="Vasconcelos A.T."/>
            <person name="Felipe M.S."/>
        </authorList>
    </citation>
    <scope>NUCLEOTIDE SEQUENCE [LARGE SCALE GENOMIC DNA]</scope>
    <source>
        <strain evidence="5">KSF</strain>
    </source>
</reference>
<dbReference type="Gene3D" id="4.10.60.10">
    <property type="entry name" value="Zinc finger, CCHC-type"/>
    <property type="match status" value="4"/>
</dbReference>
<dbReference type="Proteomes" id="UP000094526">
    <property type="component" value="Unassembled WGS sequence"/>
</dbReference>
<dbReference type="InterPro" id="IPR036875">
    <property type="entry name" value="Znf_CCHC_sf"/>
</dbReference>
<dbReference type="SUPFAM" id="SSF57756">
    <property type="entry name" value="Retrovirus zinc finger-like domains"/>
    <property type="match status" value="4"/>
</dbReference>
<feature type="domain" description="CCHC-type" evidence="3">
    <location>
        <begin position="319"/>
        <end position="332"/>
    </location>
</feature>
<organism evidence="4 5">
    <name type="scientific">Cladophialophora carrionii</name>
    <dbReference type="NCBI Taxonomy" id="86049"/>
    <lineage>
        <taxon>Eukaryota</taxon>
        <taxon>Fungi</taxon>
        <taxon>Dikarya</taxon>
        <taxon>Ascomycota</taxon>
        <taxon>Pezizomycotina</taxon>
        <taxon>Eurotiomycetes</taxon>
        <taxon>Chaetothyriomycetidae</taxon>
        <taxon>Chaetothyriales</taxon>
        <taxon>Herpotrichiellaceae</taxon>
        <taxon>Cladophialophora</taxon>
    </lineage>
</organism>
<accession>A0A1C1CGV9</accession>
<feature type="domain" description="CCHC-type" evidence="3">
    <location>
        <begin position="364"/>
        <end position="379"/>
    </location>
</feature>
<proteinExistence type="predicted"/>
<evidence type="ECO:0000313" key="5">
    <source>
        <dbReference type="Proteomes" id="UP000094526"/>
    </source>
</evidence>
<dbReference type="OrthoDB" id="8026949at2759"/>
<dbReference type="Pfam" id="PF00098">
    <property type="entry name" value="zf-CCHC"/>
    <property type="match status" value="8"/>
</dbReference>
<sequence length="508" mass="55667">MMYSLLFSKNKRSTKPCFKYPDLWMIEEIPKPSNQAWDTGAAGWNDGTPDAVTATGDDGFGADAAGDGGNNDRACRNCGLEGHFARDCTEPRRMGACFNCGQEGHSKADCTEPRKFKGECRNCNQEGHMASDCPTRVVTCKNCQQEGHAAIDCKNAKVLDNSRVAEKSEDEAWALLQQASEERDIGDFKEAVQILSKACPDYTYPKLEKEFRAREFSIYLIAMEKDHAAAGMETWTNVNLQGDIGKKYAVSYFLSDKPERLALVDKWPASAEENLARLADAGIPLNRGVEKCSNCNKLGHTARRCPDEKIASVQPVVACYLCGEQGHRVRDCAMERKSASRACKICESEDHMAKDCPNKEKRTCRNCGEDDHKAADCPNPKKITCNNCSEEGHIRAVGVPFRTPLITFLIVFASRPLTHFQECPMPRKKINWAEVTCSKCQQKGHGRARCPEADPVEKQVAGASGFDTVDSGADGGGWNAPANASSAPAEWEIAQPNNAAAGFADAGW</sequence>
<dbReference type="STRING" id="86049.A0A1C1CGV9"/>
<keyword evidence="1" id="KW-0862">Zinc</keyword>
<feature type="compositionally biased region" description="Low complexity" evidence="2">
    <location>
        <begin position="479"/>
        <end position="488"/>
    </location>
</feature>
<feature type="domain" description="CCHC-type" evidence="3">
    <location>
        <begin position="140"/>
        <end position="155"/>
    </location>
</feature>
<keyword evidence="1" id="KW-0863">Zinc-finger</keyword>
<comment type="caution">
    <text evidence="4">The sequence shown here is derived from an EMBL/GenBank/DDBJ whole genome shotgun (WGS) entry which is preliminary data.</text>
</comment>
<feature type="domain" description="CCHC-type" evidence="3">
    <location>
        <begin position="120"/>
        <end position="134"/>
    </location>
</feature>
<feature type="region of interest" description="Disordered" evidence="2">
    <location>
        <begin position="465"/>
        <end position="488"/>
    </location>
</feature>
<dbReference type="PROSITE" id="PS50158">
    <property type="entry name" value="ZF_CCHC"/>
    <property type="match status" value="7"/>
</dbReference>
<dbReference type="GO" id="GO:0008270">
    <property type="term" value="F:zinc ion binding"/>
    <property type="evidence" value="ECO:0007669"/>
    <property type="project" value="UniProtKB-KW"/>
</dbReference>
<keyword evidence="1" id="KW-0479">Metal-binding</keyword>
<feature type="domain" description="CCHC-type" evidence="3">
    <location>
        <begin position="291"/>
        <end position="307"/>
    </location>
</feature>
<protein>
    <submittedName>
        <fullName evidence="4">Zinc knuckle transcription factor</fullName>
    </submittedName>
</protein>
<evidence type="ECO:0000313" key="4">
    <source>
        <dbReference type="EMBL" id="OCT47754.1"/>
    </source>
</evidence>
<gene>
    <name evidence="4" type="ORF">CLCR_03384</name>
</gene>
<dbReference type="GO" id="GO:0003676">
    <property type="term" value="F:nucleic acid binding"/>
    <property type="evidence" value="ECO:0007669"/>
    <property type="project" value="InterPro"/>
</dbReference>
<dbReference type="PANTHER" id="PTHR23002">
    <property type="entry name" value="ZINC FINGER CCHC DOMAIN CONTAINING PROTEIN"/>
    <property type="match status" value="1"/>
</dbReference>